<evidence type="ECO:0000256" key="7">
    <source>
        <dbReference type="ARBA" id="ARBA00022967"/>
    </source>
</evidence>
<evidence type="ECO:0000256" key="9">
    <source>
        <dbReference type="ARBA" id="ARBA00023027"/>
    </source>
</evidence>
<evidence type="ECO:0000256" key="10">
    <source>
        <dbReference type="ARBA" id="ARBA00023075"/>
    </source>
</evidence>
<keyword evidence="9 12" id="KW-0520">NAD</keyword>
<keyword evidence="10 12" id="KW-0830">Ubiquinone</keyword>
<gene>
    <name evidence="12" type="primary">nuoA</name>
    <name evidence="14" type="ORF">ENV52_04905</name>
</gene>
<dbReference type="GO" id="GO:0050136">
    <property type="term" value="F:NADH dehydrogenase (quinone) (non-electrogenic) activity"/>
    <property type="evidence" value="ECO:0007669"/>
    <property type="project" value="UniProtKB-UniRule"/>
</dbReference>
<accession>A0A7V6A330</accession>
<keyword evidence="5 12" id="KW-0812">Transmembrane</keyword>
<reference evidence="14" key="1">
    <citation type="journal article" date="2020" name="mSystems">
        <title>Genome- and Community-Level Interaction Insights into Carbon Utilization and Element Cycling Functions of Hydrothermarchaeota in Hydrothermal Sediment.</title>
        <authorList>
            <person name="Zhou Z."/>
            <person name="Liu Y."/>
            <person name="Xu W."/>
            <person name="Pan J."/>
            <person name="Luo Z.H."/>
            <person name="Li M."/>
        </authorList>
    </citation>
    <scope>NUCLEOTIDE SEQUENCE [LARGE SCALE GENOMIC DNA]</scope>
    <source>
        <strain evidence="14">SpSt-767</strain>
    </source>
</reference>
<dbReference type="GO" id="GO:0030964">
    <property type="term" value="C:NADH dehydrogenase complex"/>
    <property type="evidence" value="ECO:0007669"/>
    <property type="project" value="TreeGrafter"/>
</dbReference>
<dbReference type="InterPro" id="IPR023043">
    <property type="entry name" value="NAD(P)H_OxRDtase_bac/plastid"/>
</dbReference>
<keyword evidence="11 12" id="KW-0472">Membrane</keyword>
<comment type="catalytic activity">
    <reaction evidence="12 13">
        <text>a quinone + NADH + 5 H(+)(in) = a quinol + NAD(+) + 4 H(+)(out)</text>
        <dbReference type="Rhea" id="RHEA:57888"/>
        <dbReference type="ChEBI" id="CHEBI:15378"/>
        <dbReference type="ChEBI" id="CHEBI:24646"/>
        <dbReference type="ChEBI" id="CHEBI:57540"/>
        <dbReference type="ChEBI" id="CHEBI:57945"/>
        <dbReference type="ChEBI" id="CHEBI:132124"/>
    </reaction>
</comment>
<dbReference type="InterPro" id="IPR038430">
    <property type="entry name" value="NDAH_ubi_oxred_su3_sf"/>
</dbReference>
<comment type="caution">
    <text evidence="14">The sequence shown here is derived from an EMBL/GenBank/DDBJ whole genome shotgun (WGS) entry which is preliminary data.</text>
</comment>
<evidence type="ECO:0000256" key="11">
    <source>
        <dbReference type="ARBA" id="ARBA00023136"/>
    </source>
</evidence>
<dbReference type="GO" id="GO:0008137">
    <property type="term" value="F:NADH dehydrogenase (ubiquinone) activity"/>
    <property type="evidence" value="ECO:0007669"/>
    <property type="project" value="InterPro"/>
</dbReference>
<evidence type="ECO:0000313" key="14">
    <source>
        <dbReference type="EMBL" id="HHS29023.1"/>
    </source>
</evidence>
<dbReference type="HAMAP" id="MF_01394">
    <property type="entry name" value="NDH1_NuoA"/>
    <property type="match status" value="1"/>
</dbReference>
<proteinExistence type="inferred from homology"/>
<keyword evidence="7 12" id="KW-1278">Translocase</keyword>
<dbReference type="Gene3D" id="1.20.58.1610">
    <property type="entry name" value="NADH:ubiquinone/plastoquinone oxidoreductase, chain 3"/>
    <property type="match status" value="1"/>
</dbReference>
<evidence type="ECO:0000256" key="5">
    <source>
        <dbReference type="ARBA" id="ARBA00022692"/>
    </source>
</evidence>
<evidence type="ECO:0000256" key="12">
    <source>
        <dbReference type="HAMAP-Rule" id="MF_01394"/>
    </source>
</evidence>
<comment type="subcellular location">
    <subcellularLocation>
        <location evidence="12 13">Cell membrane</location>
        <topology evidence="12 13">Multi-pass membrane protein</topology>
    </subcellularLocation>
    <subcellularLocation>
        <location evidence="1">Membrane</location>
        <topology evidence="1">Multi-pass membrane protein</topology>
    </subcellularLocation>
</comment>
<dbReference type="InterPro" id="IPR000440">
    <property type="entry name" value="NADH_UbQ/plastoQ_OxRdtase_su3"/>
</dbReference>
<name>A0A7V6A330_9BACT</name>
<comment type="similarity">
    <text evidence="2 12 13">Belongs to the complex I subunit 3 family.</text>
</comment>
<sequence>MLINYLPVLIYLVIALGLVGVIVLLSELLGKKTHTYQKDLAYECGMNPIGDARHRYAVRFYVIAMFFIVFDIEAIFLYPWAVAFKPLGWFGFWEMLVFIGILVVGLAYVWGKGALEWE</sequence>
<keyword evidence="4 12" id="KW-1003">Cell membrane</keyword>
<feature type="transmembrane region" description="Helical" evidence="12">
    <location>
        <begin position="60"/>
        <end position="81"/>
    </location>
</feature>
<evidence type="ECO:0000256" key="8">
    <source>
        <dbReference type="ARBA" id="ARBA00022989"/>
    </source>
</evidence>
<evidence type="ECO:0000256" key="13">
    <source>
        <dbReference type="RuleBase" id="RU003639"/>
    </source>
</evidence>
<feature type="transmembrane region" description="Helical" evidence="12">
    <location>
        <begin position="6"/>
        <end position="29"/>
    </location>
</feature>
<dbReference type="GO" id="GO:0048038">
    <property type="term" value="F:quinone binding"/>
    <property type="evidence" value="ECO:0007669"/>
    <property type="project" value="UniProtKB-KW"/>
</dbReference>
<comment type="function">
    <text evidence="12">NDH-1 shuttles electrons from NADH, via FMN and iron-sulfur (Fe-S) centers, to quinones in the respiratory chain. The immediate electron acceptor for the enzyme in this species is believed to be ubiquinone. Couples the redox reaction to proton translocation (for every two electrons transferred, four hydrogen ions are translocated across the cytoplasmic membrane), and thus conserves the redox energy in a proton gradient.</text>
</comment>
<dbReference type="PANTHER" id="PTHR11058">
    <property type="entry name" value="NADH-UBIQUINONE OXIDOREDUCTASE CHAIN 3"/>
    <property type="match status" value="1"/>
</dbReference>
<dbReference type="EC" id="7.1.1.-" evidence="12"/>
<protein>
    <recommendedName>
        <fullName evidence="12">NADH-quinone oxidoreductase subunit A</fullName>
        <ecNumber evidence="12">7.1.1.-</ecNumber>
    </recommendedName>
    <alternativeName>
        <fullName evidence="12">NADH dehydrogenase I subunit A</fullName>
    </alternativeName>
    <alternativeName>
        <fullName evidence="12">NDH-1 subunit A</fullName>
    </alternativeName>
    <alternativeName>
        <fullName evidence="12">NUO1</fullName>
    </alternativeName>
</protein>
<evidence type="ECO:0000256" key="6">
    <source>
        <dbReference type="ARBA" id="ARBA00022719"/>
    </source>
</evidence>
<organism evidence="14">
    <name type="scientific">Desulfobacca acetoxidans</name>
    <dbReference type="NCBI Taxonomy" id="60893"/>
    <lineage>
        <taxon>Bacteria</taxon>
        <taxon>Pseudomonadati</taxon>
        <taxon>Thermodesulfobacteriota</taxon>
        <taxon>Desulfobaccia</taxon>
        <taxon>Desulfobaccales</taxon>
        <taxon>Desulfobaccaceae</taxon>
        <taxon>Desulfobacca</taxon>
    </lineage>
</organism>
<dbReference type="EMBL" id="DTGR01000076">
    <property type="protein sequence ID" value="HHS29023.1"/>
    <property type="molecule type" value="Genomic_DNA"/>
</dbReference>
<evidence type="ECO:0000256" key="3">
    <source>
        <dbReference type="ARBA" id="ARBA00022448"/>
    </source>
</evidence>
<dbReference type="FunFam" id="1.20.58.1610:FF:000004">
    <property type="entry name" value="NADH-quinone oxidoreductase subunit A"/>
    <property type="match status" value="1"/>
</dbReference>
<evidence type="ECO:0000256" key="4">
    <source>
        <dbReference type="ARBA" id="ARBA00022475"/>
    </source>
</evidence>
<dbReference type="Pfam" id="PF00507">
    <property type="entry name" value="Oxidored_q4"/>
    <property type="match status" value="1"/>
</dbReference>
<keyword evidence="3 12" id="KW-0813">Transport</keyword>
<dbReference type="AlphaFoldDB" id="A0A7V6A330"/>
<comment type="subunit">
    <text evidence="12">NDH-1 is composed of 14 different subunits. Subunits NuoA, H, J, K, L, M, N constitute the membrane sector of the complex.</text>
</comment>
<evidence type="ECO:0000256" key="1">
    <source>
        <dbReference type="ARBA" id="ARBA00004141"/>
    </source>
</evidence>
<feature type="transmembrane region" description="Helical" evidence="12">
    <location>
        <begin position="87"/>
        <end position="110"/>
    </location>
</feature>
<keyword evidence="6 12" id="KW-0874">Quinone</keyword>
<dbReference type="GO" id="GO:0005886">
    <property type="term" value="C:plasma membrane"/>
    <property type="evidence" value="ECO:0007669"/>
    <property type="project" value="UniProtKB-SubCell"/>
</dbReference>
<dbReference type="PANTHER" id="PTHR11058:SF22">
    <property type="entry name" value="NADH-QUINONE OXIDOREDUCTASE SUBUNIT A"/>
    <property type="match status" value="1"/>
</dbReference>
<evidence type="ECO:0000256" key="2">
    <source>
        <dbReference type="ARBA" id="ARBA00008472"/>
    </source>
</evidence>
<keyword evidence="8 12" id="KW-1133">Transmembrane helix</keyword>